<sequence length="51" mass="5809">MEEVLLPVMYDIPSRDDVAKVVVTKETVQDNVLPTIVPRKPSRSERRDKSA</sequence>
<keyword evidence="1" id="KW-0067">ATP-binding</keyword>
<dbReference type="GO" id="GO:0005524">
    <property type="term" value="F:ATP binding"/>
    <property type="evidence" value="ECO:0007669"/>
    <property type="project" value="UniProtKB-KW"/>
</dbReference>
<dbReference type="EMBL" id="CTEF01000007">
    <property type="protein sequence ID" value="CQD24495.1"/>
    <property type="molecule type" value="Genomic_DNA"/>
</dbReference>
<keyword evidence="1" id="KW-0547">Nucleotide-binding</keyword>
<proteinExistence type="predicted"/>
<evidence type="ECO:0000313" key="2">
    <source>
        <dbReference type="Proteomes" id="UP000182227"/>
    </source>
</evidence>
<name>A0A0U1DXI0_9MYCO</name>
<dbReference type="GO" id="GO:0006508">
    <property type="term" value="P:proteolysis"/>
    <property type="evidence" value="ECO:0007669"/>
    <property type="project" value="UniProtKB-KW"/>
</dbReference>
<protein>
    <submittedName>
        <fullName evidence="1">ATP-dependent protease ATP-binding subunit ClpX</fullName>
    </submittedName>
</protein>
<accession>A0A0U1DXI0</accession>
<dbReference type="AlphaFoldDB" id="A0A0U1DXI0"/>
<keyword evidence="1" id="KW-0378">Hydrolase</keyword>
<reference evidence="1 2" key="1">
    <citation type="submission" date="2015-03" db="EMBL/GenBank/DDBJ databases">
        <authorList>
            <person name="Murphy D."/>
        </authorList>
    </citation>
    <scope>NUCLEOTIDE SEQUENCE [LARGE SCALE GENOMIC DNA]</scope>
    <source>
        <strain evidence="1 2">D16</strain>
    </source>
</reference>
<dbReference type="Gene3D" id="1.10.8.60">
    <property type="match status" value="1"/>
</dbReference>
<evidence type="ECO:0000313" key="1">
    <source>
        <dbReference type="EMBL" id="CQD24495.1"/>
    </source>
</evidence>
<gene>
    <name evidence="1" type="primary">clpX_2</name>
    <name evidence="1" type="ORF">BN970_06489</name>
</gene>
<dbReference type="Proteomes" id="UP000182227">
    <property type="component" value="Unassembled WGS sequence"/>
</dbReference>
<organism evidence="1 2">
    <name type="scientific">Mycolicibacterium conceptionense</name>
    <dbReference type="NCBI Taxonomy" id="451644"/>
    <lineage>
        <taxon>Bacteria</taxon>
        <taxon>Bacillati</taxon>
        <taxon>Actinomycetota</taxon>
        <taxon>Actinomycetes</taxon>
        <taxon>Mycobacteriales</taxon>
        <taxon>Mycobacteriaceae</taxon>
        <taxon>Mycolicibacterium</taxon>
    </lineage>
</organism>
<dbReference type="GO" id="GO:0008233">
    <property type="term" value="F:peptidase activity"/>
    <property type="evidence" value="ECO:0007669"/>
    <property type="project" value="UniProtKB-KW"/>
</dbReference>
<keyword evidence="1" id="KW-0645">Protease</keyword>